<evidence type="ECO:0000313" key="5">
    <source>
        <dbReference type="Proteomes" id="UP000198510"/>
    </source>
</evidence>
<evidence type="ECO:0000256" key="1">
    <source>
        <dbReference type="PROSITE-ProRule" id="PRU00169"/>
    </source>
</evidence>
<feature type="modified residue" description="4-aspartylphosphate" evidence="1">
    <location>
        <position position="55"/>
    </location>
</feature>
<accession>A0A1G9HGL7</accession>
<dbReference type="OrthoDB" id="1646880at2"/>
<dbReference type="InterPro" id="IPR046947">
    <property type="entry name" value="LytR-like"/>
</dbReference>
<gene>
    <name evidence="4" type="ORF">SAMN05421823_104432</name>
</gene>
<sequence>MNIRCLAVDDEPLALKQMAHYIERVPFLTLVGTARNATEALQRLSEHPIDLIFLDIQMPDLNGIQLMKSLQNGPKVIFTTAYEKYALEGFRLDALQYLLKPFSFEEFLKAATKAHEYFEMREKAKGTTTLAPDALFVKADYKLVRIPFQDIICIEGLKDYVKIHTPEPRPILSLLSLRSLEEKLPDDRFMRVHRSFIVALDRIETINKNQIAIGKLSIPIGDLYKENLFAYIDRRLP</sequence>
<dbReference type="Gene3D" id="3.40.50.2300">
    <property type="match status" value="1"/>
</dbReference>
<evidence type="ECO:0000259" key="2">
    <source>
        <dbReference type="PROSITE" id="PS50110"/>
    </source>
</evidence>
<dbReference type="PANTHER" id="PTHR37299">
    <property type="entry name" value="TRANSCRIPTIONAL REGULATOR-RELATED"/>
    <property type="match status" value="1"/>
</dbReference>
<feature type="domain" description="Response regulatory" evidence="2">
    <location>
        <begin position="4"/>
        <end position="115"/>
    </location>
</feature>
<dbReference type="SMART" id="SM00850">
    <property type="entry name" value="LytTR"/>
    <property type="match status" value="1"/>
</dbReference>
<dbReference type="GO" id="GO:0000156">
    <property type="term" value="F:phosphorelay response regulator activity"/>
    <property type="evidence" value="ECO:0007669"/>
    <property type="project" value="InterPro"/>
</dbReference>
<dbReference type="GO" id="GO:0003677">
    <property type="term" value="F:DNA binding"/>
    <property type="evidence" value="ECO:0007669"/>
    <property type="project" value="UniProtKB-KW"/>
</dbReference>
<dbReference type="EMBL" id="FNFO01000004">
    <property type="protein sequence ID" value="SDL12130.1"/>
    <property type="molecule type" value="Genomic_DNA"/>
</dbReference>
<dbReference type="RefSeq" id="WP_089682534.1">
    <property type="nucleotide sequence ID" value="NZ_FNFO01000004.1"/>
</dbReference>
<keyword evidence="5" id="KW-1185">Reference proteome</keyword>
<name>A0A1G9HGL7_9BACT</name>
<dbReference type="Gene3D" id="2.40.50.1020">
    <property type="entry name" value="LytTr DNA-binding domain"/>
    <property type="match status" value="1"/>
</dbReference>
<dbReference type="PROSITE" id="PS50930">
    <property type="entry name" value="HTH_LYTTR"/>
    <property type="match status" value="1"/>
</dbReference>
<dbReference type="InterPro" id="IPR001789">
    <property type="entry name" value="Sig_transdc_resp-reg_receiver"/>
</dbReference>
<dbReference type="PANTHER" id="PTHR37299:SF1">
    <property type="entry name" value="STAGE 0 SPORULATION PROTEIN A HOMOLOG"/>
    <property type="match status" value="1"/>
</dbReference>
<dbReference type="Pfam" id="PF04397">
    <property type="entry name" value="LytTR"/>
    <property type="match status" value="1"/>
</dbReference>
<protein>
    <submittedName>
        <fullName evidence="4">DNA-binding response regulator, LytR/AlgR family</fullName>
    </submittedName>
</protein>
<evidence type="ECO:0000313" key="4">
    <source>
        <dbReference type="EMBL" id="SDL12130.1"/>
    </source>
</evidence>
<keyword evidence="1" id="KW-0597">Phosphoprotein</keyword>
<feature type="domain" description="HTH LytTR-type" evidence="3">
    <location>
        <begin position="135"/>
        <end position="206"/>
    </location>
</feature>
<dbReference type="Pfam" id="PF00072">
    <property type="entry name" value="Response_reg"/>
    <property type="match status" value="1"/>
</dbReference>
<evidence type="ECO:0000259" key="3">
    <source>
        <dbReference type="PROSITE" id="PS50930"/>
    </source>
</evidence>
<dbReference type="Proteomes" id="UP000198510">
    <property type="component" value="Unassembled WGS sequence"/>
</dbReference>
<organism evidence="4 5">
    <name type="scientific">Catalinimonas alkaloidigena</name>
    <dbReference type="NCBI Taxonomy" id="1075417"/>
    <lineage>
        <taxon>Bacteria</taxon>
        <taxon>Pseudomonadati</taxon>
        <taxon>Bacteroidota</taxon>
        <taxon>Cytophagia</taxon>
        <taxon>Cytophagales</taxon>
        <taxon>Catalimonadaceae</taxon>
        <taxon>Catalinimonas</taxon>
    </lineage>
</organism>
<dbReference type="PROSITE" id="PS50110">
    <property type="entry name" value="RESPONSE_REGULATORY"/>
    <property type="match status" value="1"/>
</dbReference>
<dbReference type="STRING" id="1075417.SAMN05421823_104432"/>
<dbReference type="SUPFAM" id="SSF52172">
    <property type="entry name" value="CheY-like"/>
    <property type="match status" value="1"/>
</dbReference>
<dbReference type="InterPro" id="IPR011006">
    <property type="entry name" value="CheY-like_superfamily"/>
</dbReference>
<reference evidence="4 5" key="1">
    <citation type="submission" date="2016-10" db="EMBL/GenBank/DDBJ databases">
        <authorList>
            <person name="de Groot N.N."/>
        </authorList>
    </citation>
    <scope>NUCLEOTIDE SEQUENCE [LARGE SCALE GENOMIC DNA]</scope>
    <source>
        <strain evidence="4 5">DSM 25186</strain>
    </source>
</reference>
<dbReference type="AlphaFoldDB" id="A0A1G9HGL7"/>
<proteinExistence type="predicted"/>
<keyword evidence="4" id="KW-0238">DNA-binding</keyword>
<dbReference type="InterPro" id="IPR007492">
    <property type="entry name" value="LytTR_DNA-bd_dom"/>
</dbReference>
<dbReference type="SMART" id="SM00448">
    <property type="entry name" value="REC"/>
    <property type="match status" value="1"/>
</dbReference>